<accession>A0AAU9TXV5</accession>
<dbReference type="Gene3D" id="3.30.40.10">
    <property type="entry name" value="Zinc/RING finger domain, C3HC4 (zinc finger)"/>
    <property type="match status" value="1"/>
</dbReference>
<dbReference type="Proteomes" id="UP001153954">
    <property type="component" value="Unassembled WGS sequence"/>
</dbReference>
<gene>
    <name evidence="2" type="ORF">EEDITHA_LOCUS7817</name>
</gene>
<dbReference type="InterPro" id="IPR011011">
    <property type="entry name" value="Znf_FYVE_PHD"/>
</dbReference>
<dbReference type="EMBL" id="CAKOGL010000011">
    <property type="protein sequence ID" value="CAH2092011.1"/>
    <property type="molecule type" value="Genomic_DNA"/>
</dbReference>
<keyword evidence="3" id="KW-1185">Reference proteome</keyword>
<dbReference type="SUPFAM" id="SSF57903">
    <property type="entry name" value="FYVE/PHD zinc finger"/>
    <property type="match status" value="1"/>
</dbReference>
<reference evidence="2" key="1">
    <citation type="submission" date="2022-03" db="EMBL/GenBank/DDBJ databases">
        <authorList>
            <person name="Tunstrom K."/>
        </authorList>
    </citation>
    <scope>NUCLEOTIDE SEQUENCE</scope>
</reference>
<protein>
    <submittedName>
        <fullName evidence="2">Uncharacterized protein</fullName>
    </submittedName>
</protein>
<keyword evidence="1" id="KW-0732">Signal</keyword>
<dbReference type="AlphaFoldDB" id="A0AAU9TXV5"/>
<organism evidence="2 3">
    <name type="scientific">Euphydryas editha</name>
    <name type="common">Edith's checkerspot</name>
    <dbReference type="NCBI Taxonomy" id="104508"/>
    <lineage>
        <taxon>Eukaryota</taxon>
        <taxon>Metazoa</taxon>
        <taxon>Ecdysozoa</taxon>
        <taxon>Arthropoda</taxon>
        <taxon>Hexapoda</taxon>
        <taxon>Insecta</taxon>
        <taxon>Pterygota</taxon>
        <taxon>Neoptera</taxon>
        <taxon>Endopterygota</taxon>
        <taxon>Lepidoptera</taxon>
        <taxon>Glossata</taxon>
        <taxon>Ditrysia</taxon>
        <taxon>Papilionoidea</taxon>
        <taxon>Nymphalidae</taxon>
        <taxon>Nymphalinae</taxon>
        <taxon>Euphydryas</taxon>
    </lineage>
</organism>
<evidence type="ECO:0000313" key="3">
    <source>
        <dbReference type="Proteomes" id="UP001153954"/>
    </source>
</evidence>
<feature type="signal peptide" evidence="1">
    <location>
        <begin position="1"/>
        <end position="23"/>
    </location>
</feature>
<feature type="chain" id="PRO_5043773568" evidence="1">
    <location>
        <begin position="24"/>
        <end position="99"/>
    </location>
</feature>
<comment type="caution">
    <text evidence="2">The sequence shown here is derived from an EMBL/GenBank/DDBJ whole genome shotgun (WGS) entry which is preliminary data.</text>
</comment>
<name>A0AAU9TXV5_EUPED</name>
<dbReference type="InterPro" id="IPR013083">
    <property type="entry name" value="Znf_RING/FYVE/PHD"/>
</dbReference>
<sequence>MIVRLTKMMLSVCTVIIYMYSESSKGWVQCPKCRLWAHCACAGVKDEEDEIVFLCEKCANGHIEDYDRDSEVTNKTTKCSVTVTVSSSALSGGQYNNRQ</sequence>
<proteinExistence type="predicted"/>
<evidence type="ECO:0000256" key="1">
    <source>
        <dbReference type="SAM" id="SignalP"/>
    </source>
</evidence>
<evidence type="ECO:0000313" key="2">
    <source>
        <dbReference type="EMBL" id="CAH2092011.1"/>
    </source>
</evidence>